<dbReference type="AlphaFoldDB" id="A0A318TDK7"/>
<keyword evidence="1" id="KW-1133">Transmembrane helix</keyword>
<dbReference type="EMBL" id="QJTF01000004">
    <property type="protein sequence ID" value="PYE89326.1"/>
    <property type="molecule type" value="Genomic_DNA"/>
</dbReference>
<dbReference type="OrthoDB" id="9928414at2"/>
<evidence type="ECO:0008006" key="4">
    <source>
        <dbReference type="Google" id="ProtNLM"/>
    </source>
</evidence>
<evidence type="ECO:0000313" key="3">
    <source>
        <dbReference type="Proteomes" id="UP000247454"/>
    </source>
</evidence>
<gene>
    <name evidence="2" type="ORF">C7477_104166</name>
</gene>
<sequence length="68" mass="7338">MDNSPPELAPPSTLGKRLIILLALAFILLAALAWMTVALLDATGRIDIDPLTFTAGDLEQIRELLPLL</sequence>
<evidence type="ECO:0000256" key="1">
    <source>
        <dbReference type="SAM" id="Phobius"/>
    </source>
</evidence>
<accession>A0A318TDK7</accession>
<comment type="caution">
    <text evidence="2">The sequence shown here is derived from an EMBL/GenBank/DDBJ whole genome shotgun (WGS) entry which is preliminary data.</text>
</comment>
<keyword evidence="1" id="KW-0472">Membrane</keyword>
<dbReference type="RefSeq" id="WP_110749690.1">
    <property type="nucleotide sequence ID" value="NZ_QJTF01000004.1"/>
</dbReference>
<name>A0A318TDK7_9HYPH</name>
<feature type="transmembrane region" description="Helical" evidence="1">
    <location>
        <begin position="20"/>
        <end position="40"/>
    </location>
</feature>
<protein>
    <recommendedName>
        <fullName evidence="4">Iron ABC transporter permease</fullName>
    </recommendedName>
</protein>
<evidence type="ECO:0000313" key="2">
    <source>
        <dbReference type="EMBL" id="PYE89326.1"/>
    </source>
</evidence>
<organism evidence="2 3">
    <name type="scientific">Phyllobacterium leguminum</name>
    <dbReference type="NCBI Taxonomy" id="314237"/>
    <lineage>
        <taxon>Bacteria</taxon>
        <taxon>Pseudomonadati</taxon>
        <taxon>Pseudomonadota</taxon>
        <taxon>Alphaproteobacteria</taxon>
        <taxon>Hyphomicrobiales</taxon>
        <taxon>Phyllobacteriaceae</taxon>
        <taxon>Phyllobacterium</taxon>
    </lineage>
</organism>
<proteinExistence type="predicted"/>
<dbReference type="Proteomes" id="UP000247454">
    <property type="component" value="Unassembled WGS sequence"/>
</dbReference>
<keyword evidence="1" id="KW-0812">Transmembrane</keyword>
<keyword evidence="3" id="KW-1185">Reference proteome</keyword>
<reference evidence="2 3" key="1">
    <citation type="submission" date="2018-06" db="EMBL/GenBank/DDBJ databases">
        <title>Genomic Encyclopedia of Type Strains, Phase III (KMG-III): the genomes of soil and plant-associated and newly described type strains.</title>
        <authorList>
            <person name="Whitman W."/>
        </authorList>
    </citation>
    <scope>NUCLEOTIDE SEQUENCE [LARGE SCALE GENOMIC DNA]</scope>
    <source>
        <strain evidence="2 3">ORS 1419</strain>
    </source>
</reference>